<reference evidence="2" key="1">
    <citation type="journal article" date="2019" name="Int. J. Syst. Evol. Microbiol.">
        <title>The Global Catalogue of Microorganisms (GCM) 10K type strain sequencing project: providing services to taxonomists for standard genome sequencing and annotation.</title>
        <authorList>
            <consortium name="The Broad Institute Genomics Platform"/>
            <consortium name="The Broad Institute Genome Sequencing Center for Infectious Disease"/>
            <person name="Wu L."/>
            <person name="Ma J."/>
        </authorList>
    </citation>
    <scope>NUCLEOTIDE SEQUENCE [LARGE SCALE GENOMIC DNA]</scope>
    <source>
        <strain evidence="2">JCM 17810</strain>
    </source>
</reference>
<comment type="caution">
    <text evidence="1">The sequence shown here is derived from an EMBL/GenBank/DDBJ whole genome shotgun (WGS) entry which is preliminary data.</text>
</comment>
<organism evidence="1 2">
    <name type="scientific">Georgenia halophila</name>
    <dbReference type="NCBI Taxonomy" id="620889"/>
    <lineage>
        <taxon>Bacteria</taxon>
        <taxon>Bacillati</taxon>
        <taxon>Actinomycetota</taxon>
        <taxon>Actinomycetes</taxon>
        <taxon>Micrococcales</taxon>
        <taxon>Bogoriellaceae</taxon>
        <taxon>Georgenia</taxon>
    </lineage>
</organism>
<dbReference type="Proteomes" id="UP001500622">
    <property type="component" value="Unassembled WGS sequence"/>
</dbReference>
<proteinExistence type="predicted"/>
<dbReference type="EMBL" id="BAABGN010000011">
    <property type="protein sequence ID" value="GAA4426152.1"/>
    <property type="molecule type" value="Genomic_DNA"/>
</dbReference>
<evidence type="ECO:0000313" key="2">
    <source>
        <dbReference type="Proteomes" id="UP001500622"/>
    </source>
</evidence>
<protein>
    <submittedName>
        <fullName evidence="1">Uncharacterized protein</fullName>
    </submittedName>
</protein>
<accession>A0ABP8LCT4</accession>
<evidence type="ECO:0000313" key="1">
    <source>
        <dbReference type="EMBL" id="GAA4426152.1"/>
    </source>
</evidence>
<sequence>MQVFDDEAKCAMTEIESVRIVAALRGHLMGLDEWRRASLLRDIVHVFDDHALHRTPDGRDGPERRSLVEVVGAVDAWWDQAAVRRAGTR</sequence>
<keyword evidence="2" id="KW-1185">Reference proteome</keyword>
<gene>
    <name evidence="1" type="ORF">GCM10023169_24650</name>
</gene>
<name>A0ABP8LCT4_9MICO</name>